<dbReference type="AlphaFoldDB" id="A0A949JCL6"/>
<keyword evidence="3" id="KW-1185">Reference proteome</keyword>
<gene>
    <name evidence="2" type="ORF">JGS22_004850</name>
</gene>
<comment type="caution">
    <text evidence="2">The sequence shown here is derived from an EMBL/GenBank/DDBJ whole genome shotgun (WGS) entry which is preliminary data.</text>
</comment>
<dbReference type="RefSeq" id="WP_211043778.1">
    <property type="nucleotide sequence ID" value="NZ_JAELVF020000001.1"/>
</dbReference>
<feature type="chain" id="PRO_5037994465" evidence="1">
    <location>
        <begin position="34"/>
        <end position="144"/>
    </location>
</feature>
<proteinExistence type="predicted"/>
<evidence type="ECO:0000313" key="2">
    <source>
        <dbReference type="EMBL" id="MBU7596982.1"/>
    </source>
</evidence>
<feature type="signal peptide" evidence="1">
    <location>
        <begin position="1"/>
        <end position="33"/>
    </location>
</feature>
<protein>
    <submittedName>
        <fullName evidence="2">SH3 domain-containing protein</fullName>
    </submittedName>
</protein>
<reference evidence="2" key="1">
    <citation type="submission" date="2021-06" db="EMBL/GenBank/DDBJ databases">
        <title>Sequencing of actinobacteria type strains.</title>
        <authorList>
            <person name="Nguyen G.-S."/>
            <person name="Wentzel A."/>
        </authorList>
    </citation>
    <scope>NUCLEOTIDE SEQUENCE</scope>
    <source>
        <strain evidence="2">P38-E01</strain>
    </source>
</reference>
<evidence type="ECO:0000256" key="1">
    <source>
        <dbReference type="SAM" id="SignalP"/>
    </source>
</evidence>
<name>A0A949JCL6_9ACTN</name>
<accession>A0A949JCL6</accession>
<dbReference type="EMBL" id="JAELVF020000001">
    <property type="protein sequence ID" value="MBU7596982.1"/>
    <property type="molecule type" value="Genomic_DNA"/>
</dbReference>
<evidence type="ECO:0000313" key="3">
    <source>
        <dbReference type="Proteomes" id="UP000694501"/>
    </source>
</evidence>
<dbReference type="Proteomes" id="UP000694501">
    <property type="component" value="Unassembled WGS sequence"/>
</dbReference>
<organism evidence="2 3">
    <name type="scientific">Streptomyces tardus</name>
    <dbReference type="NCBI Taxonomy" id="2780544"/>
    <lineage>
        <taxon>Bacteria</taxon>
        <taxon>Bacillati</taxon>
        <taxon>Actinomycetota</taxon>
        <taxon>Actinomycetes</taxon>
        <taxon>Kitasatosporales</taxon>
        <taxon>Streptomycetaceae</taxon>
        <taxon>Streptomyces</taxon>
    </lineage>
</organism>
<dbReference type="Gene3D" id="2.30.30.40">
    <property type="entry name" value="SH3 Domains"/>
    <property type="match status" value="1"/>
</dbReference>
<keyword evidence="1" id="KW-0732">Signal</keyword>
<sequence>MALNTRRIRITAVALGVSALAGGTLLGAGAAQAAPGAAKAAAVKAAAAPALPYGTVVTPAGVNTRQYPSTDSSVKGVLVYGQQVGLDCKVNAQNVGGNTVWFKLRGAEQWVTARYVDNTGTVLLCKDKYPTAANGSRAANEAKG</sequence>